<dbReference type="EMBL" id="QGDO01000009">
    <property type="protein sequence ID" value="PWJ36128.1"/>
    <property type="molecule type" value="Genomic_DNA"/>
</dbReference>
<evidence type="ECO:0000256" key="6">
    <source>
        <dbReference type="ARBA" id="ARBA00023134"/>
    </source>
</evidence>
<dbReference type="InterPro" id="IPR054566">
    <property type="entry name" value="ManC/GMP-like_b-helix"/>
</dbReference>
<dbReference type="GO" id="GO:0009298">
    <property type="term" value="P:GDP-mannose biosynthetic process"/>
    <property type="evidence" value="ECO:0007669"/>
    <property type="project" value="TreeGrafter"/>
</dbReference>
<dbReference type="FunFam" id="3.90.550.10:FF:000046">
    <property type="entry name" value="Mannose-1-phosphate guanylyltransferase (GDP)"/>
    <property type="match status" value="1"/>
</dbReference>
<dbReference type="InterPro" id="IPR029044">
    <property type="entry name" value="Nucleotide-diphossugar_trans"/>
</dbReference>
<dbReference type="Pfam" id="PF00483">
    <property type="entry name" value="NTP_transferase"/>
    <property type="match status" value="1"/>
</dbReference>
<comment type="catalytic activity">
    <reaction evidence="7">
        <text>alpha-D-mannose 1-phosphate + GTP + H(+) = GDP-alpha-D-mannose + diphosphate</text>
        <dbReference type="Rhea" id="RHEA:15229"/>
        <dbReference type="ChEBI" id="CHEBI:15378"/>
        <dbReference type="ChEBI" id="CHEBI:33019"/>
        <dbReference type="ChEBI" id="CHEBI:37565"/>
        <dbReference type="ChEBI" id="CHEBI:57527"/>
        <dbReference type="ChEBI" id="CHEBI:58409"/>
        <dbReference type="EC" id="2.7.7.13"/>
    </reaction>
</comment>
<dbReference type="EC" id="2.7.7.13" evidence="2"/>
<dbReference type="GO" id="GO:0004475">
    <property type="term" value="F:mannose-1-phosphate guanylyltransferase (GTP) activity"/>
    <property type="evidence" value="ECO:0007669"/>
    <property type="project" value="UniProtKB-EC"/>
</dbReference>
<evidence type="ECO:0000256" key="5">
    <source>
        <dbReference type="ARBA" id="ARBA00022741"/>
    </source>
</evidence>
<keyword evidence="6" id="KW-0342">GTP-binding</keyword>
<sequence>MENNYVVIMAGGVGSRFWPFSRQNFPKQFQDILGTGRSMIQQTVDRFEGICPKENVYVVTNESYYDLIKEHLPFIADHQILLEPARKNTAPCIAYACYKIYADNPDANILVAPSDHVIMNMQEFQRVCKVVLDSAEHTDSLITLGIKPSRPDTGYGYIQAELDGSQGDLFKVKNFTEKPNLEKAEQFLASGDYLWNAGIFIWKAATIISQFEQHLPEVAALFQKVMPYYHTDEEAKYIHEIYPQCPDISIDYGIMEHAESVYVMPSDFGWSDLGTWKSLFELADKDEDTNVLQGDVVTYETKNSIIKTPKERLVIVQGLENYIVAEKDDVLIICQKDQEQRIKEFVKNISETRGDKYN</sequence>
<dbReference type="PANTHER" id="PTHR46390:SF1">
    <property type="entry name" value="MANNOSE-1-PHOSPHATE GUANYLYLTRANSFERASE"/>
    <property type="match status" value="1"/>
</dbReference>
<evidence type="ECO:0000259" key="9">
    <source>
        <dbReference type="Pfam" id="PF22640"/>
    </source>
</evidence>
<evidence type="ECO:0000256" key="7">
    <source>
        <dbReference type="ARBA" id="ARBA00047343"/>
    </source>
</evidence>
<dbReference type="CDD" id="cd02509">
    <property type="entry name" value="GDP-M1P_Guanylyltransferase"/>
    <property type="match status" value="1"/>
</dbReference>
<dbReference type="OrthoDB" id="9806359at2"/>
<dbReference type="Proteomes" id="UP000245535">
    <property type="component" value="Unassembled WGS sequence"/>
</dbReference>
<proteinExistence type="inferred from homology"/>
<gene>
    <name evidence="10" type="ORF">BC781_109144</name>
</gene>
<dbReference type="InterPro" id="IPR051161">
    <property type="entry name" value="Mannose-6P_isomerase_type2"/>
</dbReference>
<comment type="caution">
    <text evidence="10">The sequence shown here is derived from an EMBL/GenBank/DDBJ whole genome shotgun (WGS) entry which is preliminary data.</text>
</comment>
<name>A0A315Z0H3_SEDFL</name>
<reference evidence="10 11" key="1">
    <citation type="submission" date="2018-03" db="EMBL/GenBank/DDBJ databases">
        <title>Genomic Encyclopedia of Archaeal and Bacterial Type Strains, Phase II (KMG-II): from individual species to whole genera.</title>
        <authorList>
            <person name="Goeker M."/>
        </authorList>
    </citation>
    <scope>NUCLEOTIDE SEQUENCE [LARGE SCALE GENOMIC DNA]</scope>
    <source>
        <strain evidence="10 11">DSM 28229</strain>
    </source>
</reference>
<keyword evidence="5" id="KW-0547">Nucleotide-binding</keyword>
<evidence type="ECO:0000256" key="2">
    <source>
        <dbReference type="ARBA" id="ARBA00012387"/>
    </source>
</evidence>
<dbReference type="AlphaFoldDB" id="A0A315Z0H3"/>
<comment type="similarity">
    <text evidence="1">Belongs to the mannose-6-phosphate isomerase type 2 family.</text>
</comment>
<protein>
    <recommendedName>
        <fullName evidence="2">mannose-1-phosphate guanylyltransferase</fullName>
        <ecNumber evidence="2">2.7.7.13</ecNumber>
    </recommendedName>
</protein>
<dbReference type="InterPro" id="IPR049577">
    <property type="entry name" value="GMPP_N"/>
</dbReference>
<dbReference type="GO" id="GO:0005525">
    <property type="term" value="F:GTP binding"/>
    <property type="evidence" value="ECO:0007669"/>
    <property type="project" value="UniProtKB-KW"/>
</dbReference>
<evidence type="ECO:0000256" key="1">
    <source>
        <dbReference type="ARBA" id="ARBA00006115"/>
    </source>
</evidence>
<evidence type="ECO:0000256" key="4">
    <source>
        <dbReference type="ARBA" id="ARBA00022695"/>
    </source>
</evidence>
<evidence type="ECO:0000259" key="8">
    <source>
        <dbReference type="Pfam" id="PF00483"/>
    </source>
</evidence>
<dbReference type="SUPFAM" id="SSF53448">
    <property type="entry name" value="Nucleotide-diphospho-sugar transferases"/>
    <property type="match status" value="1"/>
</dbReference>
<dbReference type="SUPFAM" id="SSF159283">
    <property type="entry name" value="Guanosine diphospho-D-mannose pyrophosphorylase/mannose-6-phosphate isomerase linker domain"/>
    <property type="match status" value="1"/>
</dbReference>
<dbReference type="RefSeq" id="WP_109622570.1">
    <property type="nucleotide sequence ID" value="NZ_QGDO01000009.1"/>
</dbReference>
<feature type="domain" description="Nucleotidyl transferase" evidence="8">
    <location>
        <begin position="6"/>
        <end position="288"/>
    </location>
</feature>
<dbReference type="PANTHER" id="PTHR46390">
    <property type="entry name" value="MANNOSE-1-PHOSPHATE GUANYLYLTRANSFERASE"/>
    <property type="match status" value="1"/>
</dbReference>
<evidence type="ECO:0000313" key="10">
    <source>
        <dbReference type="EMBL" id="PWJ36128.1"/>
    </source>
</evidence>
<evidence type="ECO:0000313" key="11">
    <source>
        <dbReference type="Proteomes" id="UP000245535"/>
    </source>
</evidence>
<dbReference type="Pfam" id="PF22640">
    <property type="entry name" value="ManC_GMP_beta-helix"/>
    <property type="match status" value="1"/>
</dbReference>
<accession>A0A315Z0H3</accession>
<organism evidence="10 11">
    <name type="scientific">Sediminitomix flava</name>
    <dbReference type="NCBI Taxonomy" id="379075"/>
    <lineage>
        <taxon>Bacteria</taxon>
        <taxon>Pseudomonadati</taxon>
        <taxon>Bacteroidota</taxon>
        <taxon>Cytophagia</taxon>
        <taxon>Cytophagales</taxon>
        <taxon>Flammeovirgaceae</taxon>
        <taxon>Sediminitomix</taxon>
    </lineage>
</organism>
<keyword evidence="4 10" id="KW-0548">Nucleotidyltransferase</keyword>
<dbReference type="Gene3D" id="3.90.550.10">
    <property type="entry name" value="Spore Coat Polysaccharide Biosynthesis Protein SpsA, Chain A"/>
    <property type="match status" value="1"/>
</dbReference>
<keyword evidence="11" id="KW-1185">Reference proteome</keyword>
<keyword evidence="3 10" id="KW-0808">Transferase</keyword>
<feature type="domain" description="MannoseP isomerase/GMP-like beta-helix" evidence="9">
    <location>
        <begin position="294"/>
        <end position="348"/>
    </location>
</feature>
<dbReference type="InterPro" id="IPR005835">
    <property type="entry name" value="NTP_transferase_dom"/>
</dbReference>
<evidence type="ECO:0000256" key="3">
    <source>
        <dbReference type="ARBA" id="ARBA00022679"/>
    </source>
</evidence>